<dbReference type="AlphaFoldDB" id="A0A8R7TTV6"/>
<protein>
    <submittedName>
        <fullName evidence="2">Uncharacterized protein</fullName>
    </submittedName>
</protein>
<dbReference type="EnsemblPlants" id="TuG1812G0300001765.01.T06">
    <property type="protein sequence ID" value="TuG1812G0300001765.01.T06"/>
    <property type="gene ID" value="TuG1812G0300001765.01"/>
</dbReference>
<keyword evidence="1" id="KW-1133">Transmembrane helix</keyword>
<reference evidence="3" key="1">
    <citation type="journal article" date="2013" name="Nature">
        <title>Draft genome of the wheat A-genome progenitor Triticum urartu.</title>
        <authorList>
            <person name="Ling H.Q."/>
            <person name="Zhao S."/>
            <person name="Liu D."/>
            <person name="Wang J."/>
            <person name="Sun H."/>
            <person name="Zhang C."/>
            <person name="Fan H."/>
            <person name="Li D."/>
            <person name="Dong L."/>
            <person name="Tao Y."/>
            <person name="Gao C."/>
            <person name="Wu H."/>
            <person name="Li Y."/>
            <person name="Cui Y."/>
            <person name="Guo X."/>
            <person name="Zheng S."/>
            <person name="Wang B."/>
            <person name="Yu K."/>
            <person name="Liang Q."/>
            <person name="Yang W."/>
            <person name="Lou X."/>
            <person name="Chen J."/>
            <person name="Feng M."/>
            <person name="Jian J."/>
            <person name="Zhang X."/>
            <person name="Luo G."/>
            <person name="Jiang Y."/>
            <person name="Liu J."/>
            <person name="Wang Z."/>
            <person name="Sha Y."/>
            <person name="Zhang B."/>
            <person name="Wu H."/>
            <person name="Tang D."/>
            <person name="Shen Q."/>
            <person name="Xue P."/>
            <person name="Zou S."/>
            <person name="Wang X."/>
            <person name="Liu X."/>
            <person name="Wang F."/>
            <person name="Yang Y."/>
            <person name="An X."/>
            <person name="Dong Z."/>
            <person name="Zhang K."/>
            <person name="Zhang X."/>
            <person name="Luo M.C."/>
            <person name="Dvorak J."/>
            <person name="Tong Y."/>
            <person name="Wang J."/>
            <person name="Yang H."/>
            <person name="Li Z."/>
            <person name="Wang D."/>
            <person name="Zhang A."/>
            <person name="Wang J."/>
        </authorList>
    </citation>
    <scope>NUCLEOTIDE SEQUENCE</scope>
    <source>
        <strain evidence="3">cv. G1812</strain>
    </source>
</reference>
<keyword evidence="1" id="KW-0472">Membrane</keyword>
<feature type="transmembrane region" description="Helical" evidence="1">
    <location>
        <begin position="65"/>
        <end position="87"/>
    </location>
</feature>
<dbReference type="EnsemblPlants" id="TuG1812G0300001765.01.T04">
    <property type="protein sequence ID" value="TuG1812G0300001765.01.T04"/>
    <property type="gene ID" value="TuG1812G0300001765.01"/>
</dbReference>
<evidence type="ECO:0000256" key="1">
    <source>
        <dbReference type="SAM" id="Phobius"/>
    </source>
</evidence>
<sequence length="119" mass="12766">MLFVVSPGPGWPEQSERSGRLAVAIAGRSARPIFLASAGLFARRGWSSCEADVRRSVPASPWLPVLPYFLGAAILASTATPASSLVLPASNRPRRCQASGAPWQQIGLLIWLVCKLLRK</sequence>
<keyword evidence="3" id="KW-1185">Reference proteome</keyword>
<accession>A0A8R7TTV6</accession>
<evidence type="ECO:0000313" key="3">
    <source>
        <dbReference type="Proteomes" id="UP000015106"/>
    </source>
</evidence>
<organism evidence="2 3">
    <name type="scientific">Triticum urartu</name>
    <name type="common">Red wild einkorn</name>
    <name type="synonym">Crithodium urartu</name>
    <dbReference type="NCBI Taxonomy" id="4572"/>
    <lineage>
        <taxon>Eukaryota</taxon>
        <taxon>Viridiplantae</taxon>
        <taxon>Streptophyta</taxon>
        <taxon>Embryophyta</taxon>
        <taxon>Tracheophyta</taxon>
        <taxon>Spermatophyta</taxon>
        <taxon>Magnoliopsida</taxon>
        <taxon>Liliopsida</taxon>
        <taxon>Poales</taxon>
        <taxon>Poaceae</taxon>
        <taxon>BOP clade</taxon>
        <taxon>Pooideae</taxon>
        <taxon>Triticodae</taxon>
        <taxon>Triticeae</taxon>
        <taxon>Triticinae</taxon>
        <taxon>Triticum</taxon>
    </lineage>
</organism>
<evidence type="ECO:0000313" key="2">
    <source>
        <dbReference type="EnsemblPlants" id="TuG1812G0300001765.01.T06"/>
    </source>
</evidence>
<keyword evidence="1" id="KW-0812">Transmembrane</keyword>
<dbReference type="Proteomes" id="UP000015106">
    <property type="component" value="Chromosome 3"/>
</dbReference>
<dbReference type="Gramene" id="TuG1812G0300001765.01.T06">
    <property type="protein sequence ID" value="TuG1812G0300001765.01.T06"/>
    <property type="gene ID" value="TuG1812G0300001765.01"/>
</dbReference>
<dbReference type="Gramene" id="TuG1812G0300001765.01.T04">
    <property type="protein sequence ID" value="TuG1812G0300001765.01.T04"/>
    <property type="gene ID" value="TuG1812G0300001765.01"/>
</dbReference>
<name>A0A8R7TTV6_TRIUA</name>
<proteinExistence type="predicted"/>
<reference evidence="2" key="2">
    <citation type="submission" date="2018-03" db="EMBL/GenBank/DDBJ databases">
        <title>The Triticum urartu genome reveals the dynamic nature of wheat genome evolution.</title>
        <authorList>
            <person name="Ling H."/>
            <person name="Ma B."/>
            <person name="Shi X."/>
            <person name="Liu H."/>
            <person name="Dong L."/>
            <person name="Sun H."/>
            <person name="Cao Y."/>
            <person name="Gao Q."/>
            <person name="Zheng S."/>
            <person name="Li Y."/>
            <person name="Yu Y."/>
            <person name="Du H."/>
            <person name="Qi M."/>
            <person name="Li Y."/>
            <person name="Yu H."/>
            <person name="Cui Y."/>
            <person name="Wang N."/>
            <person name="Chen C."/>
            <person name="Wu H."/>
            <person name="Zhao Y."/>
            <person name="Zhang J."/>
            <person name="Li Y."/>
            <person name="Zhou W."/>
            <person name="Zhang B."/>
            <person name="Hu W."/>
            <person name="Eijk M."/>
            <person name="Tang J."/>
            <person name="Witsenboer H."/>
            <person name="Zhao S."/>
            <person name="Li Z."/>
            <person name="Zhang A."/>
            <person name="Wang D."/>
            <person name="Liang C."/>
        </authorList>
    </citation>
    <scope>NUCLEOTIDE SEQUENCE [LARGE SCALE GENOMIC DNA]</scope>
    <source>
        <strain evidence="2">cv. G1812</strain>
    </source>
</reference>
<reference evidence="2" key="3">
    <citation type="submission" date="2022-06" db="UniProtKB">
        <authorList>
            <consortium name="EnsemblPlants"/>
        </authorList>
    </citation>
    <scope>IDENTIFICATION</scope>
</reference>